<organism evidence="2 3">
    <name type="scientific">Kroppenstedtia eburnea</name>
    <dbReference type="NCBI Taxonomy" id="714067"/>
    <lineage>
        <taxon>Bacteria</taxon>
        <taxon>Bacillati</taxon>
        <taxon>Bacillota</taxon>
        <taxon>Bacilli</taxon>
        <taxon>Bacillales</taxon>
        <taxon>Thermoactinomycetaceae</taxon>
        <taxon>Kroppenstedtia</taxon>
    </lineage>
</organism>
<feature type="domain" description="IrrE N-terminal-like" evidence="1">
    <location>
        <begin position="49"/>
        <end position="137"/>
    </location>
</feature>
<dbReference type="Pfam" id="PF06114">
    <property type="entry name" value="Peptidase_M78"/>
    <property type="match status" value="1"/>
</dbReference>
<evidence type="ECO:0000313" key="2">
    <source>
        <dbReference type="EMBL" id="SIS48478.1"/>
    </source>
</evidence>
<dbReference type="Proteomes" id="UP000186795">
    <property type="component" value="Unassembled WGS sequence"/>
</dbReference>
<dbReference type="AlphaFoldDB" id="A0A1N7JGP9"/>
<evidence type="ECO:0000313" key="3">
    <source>
        <dbReference type="Proteomes" id="UP000186795"/>
    </source>
</evidence>
<gene>
    <name evidence="2" type="ORF">SAMN05421790_10272</name>
</gene>
<dbReference type="EMBL" id="FTOD01000002">
    <property type="protein sequence ID" value="SIS48478.1"/>
    <property type="molecule type" value="Genomic_DNA"/>
</dbReference>
<keyword evidence="3" id="KW-1185">Reference proteome</keyword>
<dbReference type="InterPro" id="IPR010359">
    <property type="entry name" value="IrrE_HExxH"/>
</dbReference>
<name>A0A1N7JGP9_9BACL</name>
<proteinExistence type="predicted"/>
<evidence type="ECO:0000259" key="1">
    <source>
        <dbReference type="Pfam" id="PF06114"/>
    </source>
</evidence>
<protein>
    <recommendedName>
        <fullName evidence="1">IrrE N-terminal-like domain-containing protein</fullName>
    </recommendedName>
</protein>
<dbReference type="RefSeq" id="WP_076523639.1">
    <property type="nucleotide sequence ID" value="NZ_CP048103.1"/>
</dbReference>
<reference evidence="3" key="1">
    <citation type="submission" date="2017-01" db="EMBL/GenBank/DDBJ databases">
        <authorList>
            <person name="Varghese N."/>
            <person name="Submissions S."/>
        </authorList>
    </citation>
    <scope>NUCLEOTIDE SEQUENCE [LARGE SCALE GENOMIC DNA]</scope>
    <source>
        <strain evidence="3">DSM 45196</strain>
    </source>
</reference>
<sequence>MLANLNLFELAQEEGIIVDWFPFRPPLLGYYWCTDSGQAVIGLCEEIQNDKKATRSILAEELGHHYTSAGKFTTQHHYRYRNRLSVSRCEEKALRWAVETLIPHDELQEAYSRGITNPWDLADYFDVLEETIHFRLKIAQLKGELKRLIKYICDECEKEVEDLDFPESWVTMIDKTAYSLEEKHFCSWSCLSDYRQRENALLKKKVI</sequence>
<accession>A0A1N7JGP9</accession>
<dbReference type="OrthoDB" id="1707128at2"/>